<evidence type="ECO:0000259" key="8">
    <source>
        <dbReference type="SMART" id="SM00859"/>
    </source>
</evidence>
<dbReference type="SUPFAM" id="SSF55347">
    <property type="entry name" value="Glyceraldehyde-3-phosphate dehydrogenase-like, C-terminal domain"/>
    <property type="match status" value="1"/>
</dbReference>
<comment type="similarity">
    <text evidence="6">Belongs to the NAGSA dehydrogenase family. Type 2 subfamily.</text>
</comment>
<dbReference type="SMART" id="SM00859">
    <property type="entry name" value="Semialdhyde_dh"/>
    <property type="match status" value="1"/>
</dbReference>
<dbReference type="PANTHER" id="PTHR32338">
    <property type="entry name" value="N-ACETYL-GAMMA-GLUTAMYL-PHOSPHATE REDUCTASE, CHLOROPLASTIC-RELATED-RELATED"/>
    <property type="match status" value="1"/>
</dbReference>
<feature type="domain" description="Semialdehyde dehydrogenase NAD-binding" evidence="8">
    <location>
        <begin position="28"/>
        <end position="131"/>
    </location>
</feature>
<dbReference type="EMBL" id="LN609302">
    <property type="protein sequence ID" value="CEF54556.1"/>
    <property type="molecule type" value="Genomic_DNA"/>
</dbReference>
<dbReference type="UniPathway" id="UPA00068">
    <property type="reaction ID" value="UER00108"/>
</dbReference>
<dbReference type="PANTHER" id="PTHR32338:SF10">
    <property type="entry name" value="N-ACETYL-GAMMA-GLUTAMYL-PHOSPHATE REDUCTASE, CHLOROPLASTIC-RELATED"/>
    <property type="match status" value="1"/>
</dbReference>
<dbReference type="PROSITE" id="PS01224">
    <property type="entry name" value="ARGC"/>
    <property type="match status" value="1"/>
</dbReference>
<name>A0A0U5F1T0_9PROT</name>
<evidence type="ECO:0000256" key="1">
    <source>
        <dbReference type="ARBA" id="ARBA00022490"/>
    </source>
</evidence>
<dbReference type="GO" id="GO:0006526">
    <property type="term" value="P:L-arginine biosynthetic process"/>
    <property type="evidence" value="ECO:0007669"/>
    <property type="project" value="UniProtKB-UniRule"/>
</dbReference>
<dbReference type="HAMAP" id="MF_01110">
    <property type="entry name" value="ArgC_type2"/>
    <property type="match status" value="1"/>
</dbReference>
<dbReference type="Proteomes" id="UP000068250">
    <property type="component" value="Chromosome I"/>
</dbReference>
<comment type="catalytic activity">
    <reaction evidence="6">
        <text>N-acetyl-L-glutamate 5-semialdehyde + phosphate + NADP(+) = N-acetyl-L-glutamyl 5-phosphate + NADPH + H(+)</text>
        <dbReference type="Rhea" id="RHEA:21588"/>
        <dbReference type="ChEBI" id="CHEBI:15378"/>
        <dbReference type="ChEBI" id="CHEBI:29123"/>
        <dbReference type="ChEBI" id="CHEBI:43474"/>
        <dbReference type="ChEBI" id="CHEBI:57783"/>
        <dbReference type="ChEBI" id="CHEBI:57936"/>
        <dbReference type="ChEBI" id="CHEBI:58349"/>
        <dbReference type="EC" id="1.2.1.38"/>
    </reaction>
</comment>
<sequence length="328" mass="35068">MRYVYALAGIKPNLPPEPEEEGMTQKPVIFIDGEAGTTGLEIRERLSSLPVTLFSIDHARRKDPAARKDAMAAADLVVLCLPDDASREAVHMAATLGDAAPRLLDASTAFRTDSTWVYGFPELTKGQDRAIASAPRVSNPGCYPTGAIALLRPLIDAGVLDARYPVCINAVSGYSGGGRSMIEAHERDGGPAFELYGLSLEHKHVPEIHQHAGLGRRPVFVPSVGHFPRGMIVSIPLHLDDLSGHITGSDLHTILEEHYAGQAHVRVMPHEPKLSAEALAGSDKMELRVHAGTQTRQALLTARLDNLGKGASGAALQNISLMLGLNNA</sequence>
<keyword evidence="1 6" id="KW-0963">Cytoplasm</keyword>
<feature type="active site" evidence="6 7">
    <location>
        <position position="142"/>
    </location>
</feature>
<evidence type="ECO:0000313" key="10">
    <source>
        <dbReference type="Proteomes" id="UP000068250"/>
    </source>
</evidence>
<evidence type="ECO:0000256" key="5">
    <source>
        <dbReference type="ARBA" id="ARBA00023002"/>
    </source>
</evidence>
<dbReference type="PATRIC" id="fig|431306.5.peg.828"/>
<dbReference type="EC" id="1.2.1.38" evidence="6"/>
<evidence type="ECO:0000256" key="2">
    <source>
        <dbReference type="ARBA" id="ARBA00022571"/>
    </source>
</evidence>
<dbReference type="AlphaFoldDB" id="A0A0U5F1T0"/>
<dbReference type="InterPro" id="IPR058924">
    <property type="entry name" value="AGPR_dimerisation_dom"/>
</dbReference>
<keyword evidence="5 6" id="KW-0560">Oxidoreductase</keyword>
<dbReference type="InterPro" id="IPR000534">
    <property type="entry name" value="Semialdehyde_DH_NAD-bd"/>
</dbReference>
<keyword evidence="4 6" id="KW-0521">NADP</keyword>
<dbReference type="InterPro" id="IPR023013">
    <property type="entry name" value="AGPR_AS"/>
</dbReference>
<comment type="function">
    <text evidence="6">Catalyzes the NADPH-dependent reduction of N-acetyl-5-glutamyl phosphate to yield N-acetyl-L-glutamate 5-semialdehyde.</text>
</comment>
<dbReference type="Gene3D" id="3.30.360.10">
    <property type="entry name" value="Dihydrodipicolinate Reductase, domain 2"/>
    <property type="match status" value="1"/>
</dbReference>
<dbReference type="GO" id="GO:0051287">
    <property type="term" value="F:NAD binding"/>
    <property type="evidence" value="ECO:0007669"/>
    <property type="project" value="InterPro"/>
</dbReference>
<organism evidence="9 10">
    <name type="scientific">Acetobacter ghanensis</name>
    <dbReference type="NCBI Taxonomy" id="431306"/>
    <lineage>
        <taxon>Bacteria</taxon>
        <taxon>Pseudomonadati</taxon>
        <taxon>Pseudomonadota</taxon>
        <taxon>Alphaproteobacteria</taxon>
        <taxon>Acetobacterales</taxon>
        <taxon>Acetobacteraceae</taxon>
        <taxon>Acetobacter</taxon>
    </lineage>
</organism>
<dbReference type="InterPro" id="IPR010136">
    <property type="entry name" value="AGPR_type-2"/>
</dbReference>
<keyword evidence="2 6" id="KW-0055">Arginine biosynthesis</keyword>
<protein>
    <recommendedName>
        <fullName evidence="6">N-acetyl-gamma-glutamyl-phosphate reductase</fullName>
        <shortName evidence="6">AGPR</shortName>
        <ecNumber evidence="6">1.2.1.38</ecNumber>
    </recommendedName>
    <alternativeName>
        <fullName evidence="6">N-acetyl-glutamate semialdehyde dehydrogenase</fullName>
        <shortName evidence="6">NAGSA dehydrogenase</shortName>
    </alternativeName>
</protein>
<gene>
    <name evidence="6 9" type="primary">argC</name>
    <name evidence="9" type="ORF">AGA_845</name>
</gene>
<comment type="subcellular location">
    <subcellularLocation>
        <location evidence="6">Cytoplasm</location>
    </subcellularLocation>
</comment>
<dbReference type="InterPro" id="IPR050085">
    <property type="entry name" value="AGPR"/>
</dbReference>
<dbReference type="InterPro" id="IPR036291">
    <property type="entry name" value="NAD(P)-bd_dom_sf"/>
</dbReference>
<comment type="pathway">
    <text evidence="6">Amino-acid biosynthesis; L-arginine biosynthesis; N(2)-acetyl-L-ornithine from L-glutamate: step 3/4.</text>
</comment>
<dbReference type="SUPFAM" id="SSF51735">
    <property type="entry name" value="NAD(P)-binding Rossmann-fold domains"/>
    <property type="match status" value="1"/>
</dbReference>
<evidence type="ECO:0000256" key="4">
    <source>
        <dbReference type="ARBA" id="ARBA00022857"/>
    </source>
</evidence>
<keyword evidence="3 6" id="KW-0028">Amino-acid biosynthesis</keyword>
<accession>A0A0U5F1T0</accession>
<dbReference type="STRING" id="431306.AGA_845"/>
<dbReference type="Gene3D" id="3.40.50.720">
    <property type="entry name" value="NAD(P)-binding Rossmann-like Domain"/>
    <property type="match status" value="1"/>
</dbReference>
<dbReference type="GO" id="GO:0005737">
    <property type="term" value="C:cytoplasm"/>
    <property type="evidence" value="ECO:0007669"/>
    <property type="project" value="UniProtKB-SubCell"/>
</dbReference>
<evidence type="ECO:0000313" key="9">
    <source>
        <dbReference type="EMBL" id="CEF54556.1"/>
    </source>
</evidence>
<dbReference type="CDD" id="cd23935">
    <property type="entry name" value="AGPR_2_C"/>
    <property type="match status" value="1"/>
</dbReference>
<evidence type="ECO:0000256" key="7">
    <source>
        <dbReference type="PROSITE-ProRule" id="PRU10010"/>
    </source>
</evidence>
<dbReference type="NCBIfam" id="TIGR01851">
    <property type="entry name" value="argC_other"/>
    <property type="match status" value="1"/>
</dbReference>
<evidence type="ECO:0000256" key="3">
    <source>
        <dbReference type="ARBA" id="ARBA00022605"/>
    </source>
</evidence>
<dbReference type="Pfam" id="PF01118">
    <property type="entry name" value="Semialdhyde_dh"/>
    <property type="match status" value="1"/>
</dbReference>
<evidence type="ECO:0000256" key="6">
    <source>
        <dbReference type="HAMAP-Rule" id="MF_01110"/>
    </source>
</evidence>
<proteinExistence type="inferred from homology"/>
<dbReference type="Pfam" id="PF22698">
    <property type="entry name" value="Semialdhyde_dhC_1"/>
    <property type="match status" value="1"/>
</dbReference>
<dbReference type="GO" id="GO:0003942">
    <property type="term" value="F:N-acetyl-gamma-glutamyl-phosphate reductase activity"/>
    <property type="evidence" value="ECO:0007669"/>
    <property type="project" value="UniProtKB-UniRule"/>
</dbReference>
<reference evidence="10" key="1">
    <citation type="submission" date="2014-09" db="EMBL/GenBank/DDBJ databases">
        <authorList>
            <person name="Illeghems K.G."/>
        </authorList>
    </citation>
    <scope>NUCLEOTIDE SEQUENCE [LARGE SCALE GENOMIC DNA]</scope>
    <source>
        <strain evidence="10">LMG 23848T</strain>
    </source>
</reference>